<reference evidence="5" key="2">
    <citation type="submission" date="2025-08" db="UniProtKB">
        <authorList>
            <consortium name="Ensembl"/>
        </authorList>
    </citation>
    <scope>IDENTIFICATION</scope>
</reference>
<dbReference type="PANTHER" id="PTHR31095">
    <property type="entry name" value="RIKEN CDNA 9930021J03 GENE"/>
    <property type="match status" value="1"/>
</dbReference>
<feature type="coiled-coil region" evidence="2">
    <location>
        <begin position="249"/>
        <end position="279"/>
    </location>
</feature>
<keyword evidence="6" id="KW-1185">Reference proteome</keyword>
<dbReference type="InterPro" id="IPR040214">
    <property type="entry name" value="BRD10"/>
</dbReference>
<dbReference type="Gene3D" id="1.20.920.10">
    <property type="entry name" value="Bromodomain-like"/>
    <property type="match status" value="1"/>
</dbReference>
<reference evidence="5" key="3">
    <citation type="submission" date="2025-09" db="UniProtKB">
        <authorList>
            <consortium name="Ensembl"/>
        </authorList>
    </citation>
    <scope>IDENTIFICATION</scope>
</reference>
<dbReference type="CDD" id="cd04369">
    <property type="entry name" value="Bromodomain"/>
    <property type="match status" value="1"/>
</dbReference>
<accession>A0A3B4CAJ5</accession>
<dbReference type="Pfam" id="PF23450">
    <property type="entry name" value="KIAA2026_hel"/>
    <property type="match status" value="1"/>
</dbReference>
<evidence type="ECO:0000259" key="4">
    <source>
        <dbReference type="SMART" id="SM00297"/>
    </source>
</evidence>
<dbReference type="PANTHER" id="PTHR31095:SF3">
    <property type="entry name" value="RIKEN CDNA 9930021J03 GENE"/>
    <property type="match status" value="1"/>
</dbReference>
<protein>
    <recommendedName>
        <fullName evidence="4">Bromo domain-containing protein</fullName>
    </recommendedName>
</protein>
<evidence type="ECO:0000256" key="3">
    <source>
        <dbReference type="SAM" id="MobiDB-lite"/>
    </source>
</evidence>
<evidence type="ECO:0000313" key="6">
    <source>
        <dbReference type="Proteomes" id="UP001501920"/>
    </source>
</evidence>
<feature type="compositionally biased region" description="Polar residues" evidence="3">
    <location>
        <begin position="867"/>
        <end position="879"/>
    </location>
</feature>
<dbReference type="OMA" id="DAQENAY"/>
<dbReference type="Pfam" id="PF00439">
    <property type="entry name" value="Bromodomain"/>
    <property type="match status" value="1"/>
</dbReference>
<feature type="domain" description="Bromo" evidence="4">
    <location>
        <begin position="92"/>
        <end position="193"/>
    </location>
</feature>
<dbReference type="Proteomes" id="UP001501920">
    <property type="component" value="Chromosome 16"/>
</dbReference>
<reference evidence="5 6" key="1">
    <citation type="submission" date="2020-10" db="EMBL/GenBank/DDBJ databases">
        <title>Pygocentrus nattereri (red-bellied piranha) genome, fPygNat1, primary haplotype.</title>
        <authorList>
            <person name="Myers G."/>
            <person name="Meyer A."/>
            <person name="Karagic N."/>
            <person name="Pippel M."/>
            <person name="Winkler S."/>
            <person name="Tracey A."/>
            <person name="Wood J."/>
            <person name="Formenti G."/>
            <person name="Howe K."/>
            <person name="Fedrigo O."/>
            <person name="Jarvis E.D."/>
        </authorList>
    </citation>
    <scope>NUCLEOTIDE SEQUENCE [LARGE SCALE GENOMIC DNA]</scope>
</reference>
<proteinExistence type="predicted"/>
<gene>
    <name evidence="5" type="primary">KIAA2026</name>
</gene>
<feature type="region of interest" description="Disordered" evidence="3">
    <location>
        <begin position="850"/>
        <end position="882"/>
    </location>
</feature>
<dbReference type="InterPro" id="IPR056522">
    <property type="entry name" value="KIAA2026_hel"/>
</dbReference>
<evidence type="ECO:0000313" key="5">
    <source>
        <dbReference type="Ensembl" id="ENSPNAP00000008280.2"/>
    </source>
</evidence>
<dbReference type="GeneTree" id="ENSGT00390000011483"/>
<dbReference type="STRING" id="42514.ENSPNAP00000008280"/>
<organism evidence="5 6">
    <name type="scientific">Pygocentrus nattereri</name>
    <name type="common">Red-bellied piranha</name>
    <dbReference type="NCBI Taxonomy" id="42514"/>
    <lineage>
        <taxon>Eukaryota</taxon>
        <taxon>Metazoa</taxon>
        <taxon>Chordata</taxon>
        <taxon>Craniata</taxon>
        <taxon>Vertebrata</taxon>
        <taxon>Euteleostomi</taxon>
        <taxon>Actinopterygii</taxon>
        <taxon>Neopterygii</taxon>
        <taxon>Teleostei</taxon>
        <taxon>Ostariophysi</taxon>
        <taxon>Characiformes</taxon>
        <taxon>Characoidei</taxon>
        <taxon>Pygocentrus</taxon>
    </lineage>
</organism>
<dbReference type="SUPFAM" id="SSF47370">
    <property type="entry name" value="Bromodomain"/>
    <property type="match status" value="1"/>
</dbReference>
<dbReference type="InterPro" id="IPR001487">
    <property type="entry name" value="Bromodomain"/>
</dbReference>
<evidence type="ECO:0000256" key="2">
    <source>
        <dbReference type="SAM" id="Coils"/>
    </source>
</evidence>
<dbReference type="InterPro" id="IPR036427">
    <property type="entry name" value="Bromodomain-like_sf"/>
</dbReference>
<name>A0A3B4CAJ5_PYGNA</name>
<keyword evidence="2" id="KW-0175">Coiled coil</keyword>
<evidence type="ECO:0000256" key="1">
    <source>
        <dbReference type="ARBA" id="ARBA00023117"/>
    </source>
</evidence>
<sequence length="1766" mass="189831">MAGISDDYKHLFFHSHLQNELPSFCRSASQSGSKCRGTECMQVSDGLCNGSSENVVSNCGMMEIEDSRSSPYACSFNTVDDDDGDDDDDEDLTPEVQQAYRIFHSFLTDKHKVLTAPFWCPIGPGERGGNAVSFNRIDGKFVNREYESITEFVADFRLMLENCYRFHGVDHWISKQAQKLEIILEQKLTLLSRTLREKTTLAVTSGGRFGTEDEKGPAGTSTRRRSVPRNLAAITVGGCESIMVQALRLEEQQRAKEEKRYLQRELEKKEAEEASAKEVEEWEQCLLSLAEPWPISTMWELPAIGHFLCLAQTTLNLPEIVFFELERCLLMPRCSSFLAKVMTSLLCQPHRRATLHRRPSLPYRRWEAELRQKVLGWYKEVGQAEDQVARAEQLGLCHQFFWTLGETSPLDSTAFHLLPFNQRVWLLKGLCDNVYETQKDVQNAVLGQPIHECRESILGYDSQENAYIHFPHFCGADLRIYRQSPCAALSFPLPPFHVKKLECEVDTRGASGISAVMPNYLEHIGVKEENEDSTSGDLEFLDELRDLISKTEDELDELESSKKRCGRWYLKRESVKELHITLIRLLNELLPWEPKLLKHGTESLGCLIRGQEIFTSLSESGPLTQGLKHRQNCDLDEGFSPSKRGKFVDDYVISEPQFEVACHNSSRANPLTTERAPAITAPVGTFQRHCKPIQALLAKSVGNKVTLMSHPQATAMAQALGLPNKIETLAVSPTKPTTSLQVVCNVSDGLSLVRKDCTPLKFSMQPVMDQKTEEKLMQQIIILPSNLLIQNEETRTQQPSITSTTVLSNTIGFTVPENKIPVQQVAPLKDTSIVKTPSPSVSPSLLKLTSCRASPSPKKTTEPHSMLNRSPTPILSSAHPNKCDGKQELKTMCIRDSQSILVTTRGGNTGVVKVQTSEQSGAGSLPSSPVFTMPPQFQAFLVSKTSAMATSTAQAQIATTTAKLLPIISSPNDKGNSLKSSPQSPLKRVGAVNPSLLVESTCGAVTFSTGSPIPVTSVLDSHAKTAQTLISVNSLLTAPSQSNVSSTVKSVQGIPHTTTFNSTLQSPLKRCQARSLGPEQSTFPKVFLVTPTTNNPASTANVTTAPAPSTVSGSRVLFMSQSSSACSTVTIPKGPITSVSSTAAATSLPVEGMKVRPNFVHATGSTTTGTLTKVQGINISGLTARIVDEKTVTSNSLVPLTDAATKVASVTVSSVLATSSSGLIFVQKSNPAATTCPSMSIKGPVKATGATDGKTVTFSTYGSGHMASSALLSAVDQKNMSSTVSISNILNTKSEQVIGSLAPNLASLSSGSLINKDSTLPGGLMNDKPWVTTSLTTASSPIKLPTSVPRVSHPLTLTTTAATHTSGTTSPAPQPGLTSVVRAPINPISSNTAVQEKVVINTNAPLAPGTQLLINNMKFVVPAQGLGPGSHVLFISSPAMRPAGPLGTSPLPLVPRGAGTSNLLSPTPVVQGPRMVAPVMQSHHTPVRLPVCTTSVPFHQPLTTARPPLSSTDSTAFAQITQLGMVMSPGQQSLTNIVRLPSSSAPEGKGHSVVPSHREPNCRKKEVVAVAAQSQRSSQNMATPALVQTGLVSAPSKPQLTSVLSPVISRTPPMLTMPPMSSTISRMHTLPVATVPPIGGTISSCQATPIATIPPSVNTVIMAGRGVQPGNMRMPVVITNTSQVQGKAPVQVPGAHTIHTPSKLLLSPDGAILNVVRCPALQNVPVMANTMTAQVVVPTCSGVTGPDMNTLDSQRMLTVNPERPNH</sequence>
<dbReference type="Ensembl" id="ENSPNAT00000000409.2">
    <property type="protein sequence ID" value="ENSPNAP00000008280.2"/>
    <property type="gene ID" value="ENSPNAG00000013898.2"/>
</dbReference>
<keyword evidence="1" id="KW-0103">Bromodomain</keyword>
<dbReference type="SMART" id="SM00297">
    <property type="entry name" value="BROMO"/>
    <property type="match status" value="1"/>
</dbReference>